<evidence type="ECO:0000256" key="2">
    <source>
        <dbReference type="ARBA" id="ARBA00022840"/>
    </source>
</evidence>
<keyword evidence="5" id="KW-1185">Reference proteome</keyword>
<dbReference type="PATRIC" id="fig|1461693.3.peg.1172"/>
<accession>A0A058ZPD8</accession>
<dbReference type="Proteomes" id="UP000024836">
    <property type="component" value="Unassembled WGS sequence"/>
</dbReference>
<dbReference type="InterPro" id="IPR000595">
    <property type="entry name" value="cNMP-bd_dom"/>
</dbReference>
<dbReference type="EMBL" id="AQQY01000002">
    <property type="protein sequence ID" value="KCV83090.1"/>
    <property type="molecule type" value="Genomic_DNA"/>
</dbReference>
<reference evidence="4 5" key="1">
    <citation type="submission" date="2013-04" db="EMBL/GenBank/DDBJ databases">
        <title>Shimia sp. 22II-S11-Z10 Genome Sequencing.</title>
        <authorList>
            <person name="Lai Q."/>
            <person name="Li G."/>
            <person name="Shao Z."/>
        </authorList>
    </citation>
    <scope>NUCLEOTIDE SEQUENCE [LARGE SCALE GENOMIC DNA]</scope>
    <source>
        <strain evidence="5">22II-S11-Z10</strain>
    </source>
</reference>
<dbReference type="InterPro" id="IPR027417">
    <property type="entry name" value="P-loop_NTPase"/>
</dbReference>
<dbReference type="GO" id="GO:0005524">
    <property type="term" value="F:ATP binding"/>
    <property type="evidence" value="ECO:0007669"/>
    <property type="project" value="UniProtKB-KW"/>
</dbReference>
<evidence type="ECO:0000256" key="1">
    <source>
        <dbReference type="ARBA" id="ARBA00022741"/>
    </source>
</evidence>
<dbReference type="STRING" id="1461693.ATO10_05752"/>
<dbReference type="SUPFAM" id="SSF52540">
    <property type="entry name" value="P-loop containing nucleoside triphosphate hydrolases"/>
    <property type="match status" value="1"/>
</dbReference>
<keyword evidence="1" id="KW-0547">Nucleotide-binding</keyword>
<dbReference type="GO" id="GO:0051782">
    <property type="term" value="P:negative regulation of cell division"/>
    <property type="evidence" value="ECO:0007669"/>
    <property type="project" value="TreeGrafter"/>
</dbReference>
<dbReference type="InterPro" id="IPR025669">
    <property type="entry name" value="AAA_dom"/>
</dbReference>
<dbReference type="PANTHER" id="PTHR43384:SF6">
    <property type="entry name" value="SEPTUM SITE-DETERMINING PROTEIN MIND HOMOLOG, CHLOROPLASTIC"/>
    <property type="match status" value="1"/>
</dbReference>
<dbReference type="GO" id="GO:0016887">
    <property type="term" value="F:ATP hydrolysis activity"/>
    <property type="evidence" value="ECO:0007669"/>
    <property type="project" value="TreeGrafter"/>
</dbReference>
<dbReference type="PROSITE" id="PS50042">
    <property type="entry name" value="CNMP_BINDING_3"/>
    <property type="match status" value="1"/>
</dbReference>
<evidence type="ECO:0000313" key="4">
    <source>
        <dbReference type="EMBL" id="KCV83090.1"/>
    </source>
</evidence>
<gene>
    <name evidence="4" type="ORF">ATO10_05752</name>
</gene>
<dbReference type="eggNOG" id="COG4963">
    <property type="taxonomic scope" value="Bacteria"/>
</dbReference>
<organism evidence="4 5">
    <name type="scientific">Actibacterium atlanticum</name>
    <dbReference type="NCBI Taxonomy" id="1461693"/>
    <lineage>
        <taxon>Bacteria</taxon>
        <taxon>Pseudomonadati</taxon>
        <taxon>Pseudomonadota</taxon>
        <taxon>Alphaproteobacteria</taxon>
        <taxon>Rhodobacterales</taxon>
        <taxon>Roseobacteraceae</taxon>
        <taxon>Actibacterium</taxon>
    </lineage>
</organism>
<sequence>MTSSAPEQIEPAPITACTISRDVQNFDLLIEDMETELGESWGDLSFQDAAAFLKQPDASELEFVAIAVDEQDEDIMPAIGDLIRKSKDAGIKVILIAEDVSPIALHQLLRLGADNFVPYPLPEGALHEAIENLRQPEPVVNAPALPEGTTVPELAAGGFGSGSHNGAVIPVHGIAGGVGSTTLAVNLAWELATISKEDPPKVCILDLDLQFGSVSTFLDMPRRETVYELLADIASMDSDSFRQALQVYDDKLHVLTAPADILPLDLMGGEDVQKLIETAKAHFDFVIIDMPTTLVQWTESVLGMADIYFAVMELDMRSAQNTLRLIRALKGEDLPYEKLRFVLNRAPKFTDLSGKSRVKRMAENLDIDIELQMPEGGKAIVQACDHGLPLAATSAKTPLRKEIQKLAQSMFEHAHVSDLAAAE</sequence>
<comment type="caution">
    <text evidence="4">The sequence shown here is derived from an EMBL/GenBank/DDBJ whole genome shotgun (WGS) entry which is preliminary data.</text>
</comment>
<evidence type="ECO:0000259" key="3">
    <source>
        <dbReference type="PROSITE" id="PS50042"/>
    </source>
</evidence>
<protein>
    <submittedName>
        <fullName evidence="4">Chromosome partitioning ATPase</fullName>
    </submittedName>
</protein>
<name>A0A058ZPD8_9RHOB</name>
<dbReference type="OrthoDB" id="8281972at2"/>
<dbReference type="AlphaFoldDB" id="A0A058ZPD8"/>
<dbReference type="PANTHER" id="PTHR43384">
    <property type="entry name" value="SEPTUM SITE-DETERMINING PROTEIN MIND HOMOLOG, CHLOROPLASTIC-RELATED"/>
    <property type="match status" value="1"/>
</dbReference>
<dbReference type="InterPro" id="IPR050625">
    <property type="entry name" value="ParA/MinD_ATPase"/>
</dbReference>
<proteinExistence type="predicted"/>
<dbReference type="RefSeq" id="WP_035249167.1">
    <property type="nucleotide sequence ID" value="NZ_AQQY01000002.1"/>
</dbReference>
<evidence type="ECO:0000313" key="5">
    <source>
        <dbReference type="Proteomes" id="UP000024836"/>
    </source>
</evidence>
<dbReference type="Pfam" id="PF13614">
    <property type="entry name" value="AAA_31"/>
    <property type="match status" value="1"/>
</dbReference>
<keyword evidence="2" id="KW-0067">ATP-binding</keyword>
<dbReference type="GO" id="GO:0009898">
    <property type="term" value="C:cytoplasmic side of plasma membrane"/>
    <property type="evidence" value="ECO:0007669"/>
    <property type="project" value="TreeGrafter"/>
</dbReference>
<feature type="domain" description="Cyclic nucleotide-binding" evidence="3">
    <location>
        <begin position="211"/>
        <end position="245"/>
    </location>
</feature>
<dbReference type="Gene3D" id="3.40.50.300">
    <property type="entry name" value="P-loop containing nucleotide triphosphate hydrolases"/>
    <property type="match status" value="1"/>
</dbReference>
<dbReference type="GO" id="GO:0005829">
    <property type="term" value="C:cytosol"/>
    <property type="evidence" value="ECO:0007669"/>
    <property type="project" value="TreeGrafter"/>
</dbReference>